<sequence length="664" mass="74257">MKVQLDTSKDGADQEKTVHRFSRRSFIKYSIGSIVMTYSRWGFAAKNGIFTTYKIDSEVRTTVERMLSFSVPDLVKSPASDKGLAPTELHYLNQYKKYQYGSYTYGPGLPIERRFDLMPEGYQPEHIKRLQRLSSFFTVSDIHLTDKQAGNQLIAIQQLDSEFGAPMTSIYSPTMLTTTQVLDAAIQTANALHATHAFDFGLSLGDTCNSTQYNETRWYLDILDGKVIYPNTSGDATQDATSYQKPFKSAGLLPEIPWYQVNGNHDLFMIGSVSVDADPSLQLRNSYVNDRIWAVGDVLKPIKDFPFFPCLFDTTVSLKSPLYYMGTINGASEYGEIIHAGPVSNFLKQPFNSPNLNRRSLTKKEWIAEFFNTSSLPQGHGFHLVDPNYDKEESGFSCYSFLPKADIPLRMIVLDNVQDPKDGSHDIHGHGYLSATRVKWLRSQLNLAKKRLELVIIASHVPLGVAPIGSEMEWWESTRDPHAKLKNAISLAKLVSEIQANGQVLCWLAGHRHVNTVKAFKAPLGAPAEHGFWQIETSSLHDFPQQFRTLQVYLNSDYSISIVTVNVDPAVREGTPAESGRRMAIAAQQIIQNDMRPNAPNVERAFGAIPVVSMDPTRPQNGTADTSIRYGDIAGVPYCASYNAELFKPLSPAMIKALKNRFPI</sequence>
<dbReference type="InterPro" id="IPR029052">
    <property type="entry name" value="Metallo-depent_PP-like"/>
</dbReference>
<dbReference type="InterPro" id="IPR022507">
    <property type="entry name" value="Metallophosphoesterase_RPA4764"/>
</dbReference>
<evidence type="ECO:0000313" key="1">
    <source>
        <dbReference type="EMBL" id="OWS72114.1"/>
    </source>
</evidence>
<dbReference type="EMBL" id="NGUO01000004">
    <property type="protein sequence ID" value="OWS72114.1"/>
    <property type="molecule type" value="Genomic_DNA"/>
</dbReference>
<dbReference type="NCBIfam" id="TIGR03768">
    <property type="entry name" value="RPA4764"/>
    <property type="match status" value="1"/>
</dbReference>
<keyword evidence="2" id="KW-1185">Reference proteome</keyword>
<evidence type="ECO:0000313" key="2">
    <source>
        <dbReference type="Proteomes" id="UP000198104"/>
    </source>
</evidence>
<gene>
    <name evidence="1" type="ORF">CBI30_02660</name>
</gene>
<name>A0A254Q0Q5_9BURK</name>
<organism evidence="1 2">
    <name type="scientific">Polynucleobacter aenigmaticus</name>
    <dbReference type="NCBI Taxonomy" id="1743164"/>
    <lineage>
        <taxon>Bacteria</taxon>
        <taxon>Pseudomonadati</taxon>
        <taxon>Pseudomonadota</taxon>
        <taxon>Betaproteobacteria</taxon>
        <taxon>Burkholderiales</taxon>
        <taxon>Burkholderiaceae</taxon>
        <taxon>Polynucleobacter</taxon>
    </lineage>
</organism>
<accession>A0A254Q0Q5</accession>
<protein>
    <submittedName>
        <fullName evidence="1">Metallophosphoesterase</fullName>
    </submittedName>
</protein>
<dbReference type="OrthoDB" id="8132905at2"/>
<dbReference type="Gene3D" id="3.60.21.10">
    <property type="match status" value="1"/>
</dbReference>
<proteinExistence type="predicted"/>
<reference evidence="1 2" key="1">
    <citation type="submission" date="2017-05" db="EMBL/GenBank/DDBJ databases">
        <title>Polynucleobacter sp. MWH-K35W1 isolated from the permanently anoxic monimolimnion of a meromictic lake.</title>
        <authorList>
            <person name="Hahn M.W."/>
        </authorList>
    </citation>
    <scope>NUCLEOTIDE SEQUENCE [LARGE SCALE GENOMIC DNA]</scope>
    <source>
        <strain evidence="1 2">MWH-K35W1</strain>
    </source>
</reference>
<dbReference type="Proteomes" id="UP000198104">
    <property type="component" value="Unassembled WGS sequence"/>
</dbReference>
<dbReference type="AlphaFoldDB" id="A0A254Q0Q5"/>
<dbReference type="SUPFAM" id="SSF56300">
    <property type="entry name" value="Metallo-dependent phosphatases"/>
    <property type="match status" value="1"/>
</dbReference>
<dbReference type="RefSeq" id="WP_088526788.1">
    <property type="nucleotide sequence ID" value="NZ_NGUO01000004.1"/>
</dbReference>
<comment type="caution">
    <text evidence="1">The sequence shown here is derived from an EMBL/GenBank/DDBJ whole genome shotgun (WGS) entry which is preliminary data.</text>
</comment>